<gene>
    <name evidence="1 3" type="primary">RGD1563302</name>
</gene>
<dbReference type="Bgee" id="ENSRNOG00000038917">
    <property type="expression patterns" value="Expressed in testis and 4 other cell types or tissues"/>
</dbReference>
<reference evidence="1" key="2">
    <citation type="submission" date="2025-08" db="UniProtKB">
        <authorList>
            <consortium name="Ensembl"/>
        </authorList>
    </citation>
    <scope>IDENTIFICATION</scope>
    <source>
        <strain evidence="1">Brown Norway</strain>
    </source>
</reference>
<dbReference type="HOGENOM" id="CLU_1421021_0_0_1"/>
<dbReference type="OrthoDB" id="9631873at2759"/>
<dbReference type="VEuPathDB" id="HostDB:ENSRNOG00000038917"/>
<proteinExistence type="predicted"/>
<keyword evidence="2" id="KW-1185">Reference proteome</keyword>
<evidence type="ECO:0000313" key="1">
    <source>
        <dbReference type="Ensembl" id="ENSRNOP00000056247.4"/>
    </source>
</evidence>
<organism evidence="1 2">
    <name type="scientific">Rattus norvegicus</name>
    <name type="common">Rat</name>
    <dbReference type="NCBI Taxonomy" id="10116"/>
    <lineage>
        <taxon>Eukaryota</taxon>
        <taxon>Metazoa</taxon>
        <taxon>Chordata</taxon>
        <taxon>Craniata</taxon>
        <taxon>Vertebrata</taxon>
        <taxon>Euteleostomi</taxon>
        <taxon>Mammalia</taxon>
        <taxon>Eutheria</taxon>
        <taxon>Euarchontoglires</taxon>
        <taxon>Glires</taxon>
        <taxon>Rodentia</taxon>
        <taxon>Myomorpha</taxon>
        <taxon>Muroidea</taxon>
        <taxon>Muridae</taxon>
        <taxon>Murinae</taxon>
        <taxon>Rattus</taxon>
    </lineage>
</organism>
<dbReference type="Ensembl" id="ENSRNOT00000059490.4">
    <property type="protein sequence ID" value="ENSRNOP00000056247.4"/>
    <property type="gene ID" value="ENSRNOG00000038917.4"/>
</dbReference>
<protein>
    <submittedName>
        <fullName evidence="1">RGD1563302</fullName>
    </submittedName>
</protein>
<dbReference type="InParanoid" id="D3ZX89"/>
<dbReference type="STRING" id="10116.ENSRNOP00000056247"/>
<dbReference type="AGR" id="RGD:1563302"/>
<name>D3ZX89_RAT</name>
<sequence length="160" mass="17282">MRRKRPRALGSLRNPVPQQGSTLYTLPASVPLIPSQPANLHLAVHVNPLSVFYPTTFPALRNTSNFPTLMMAMPSSSSLAKAPPNYPVLSASPSYLSTLMTTSPERVPKDSGLLLVSYLKGRGLQPVRVPGKSEPETKTGSHKVKGSQDLFKLCAFIQGT</sequence>
<reference evidence="1" key="3">
    <citation type="submission" date="2025-09" db="UniProtKB">
        <authorList>
            <consortium name="Ensembl"/>
        </authorList>
    </citation>
    <scope>IDENTIFICATION</scope>
    <source>
        <strain evidence="1">Brown Norway</strain>
    </source>
</reference>
<dbReference type="RefSeq" id="NP_001156371.1">
    <property type="nucleotide sequence ID" value="NM_001162899.2"/>
</dbReference>
<dbReference type="GeneID" id="361049"/>
<dbReference type="AlphaFoldDB" id="D3ZX89"/>
<evidence type="ECO:0000313" key="3">
    <source>
        <dbReference type="RGD" id="1563302"/>
    </source>
</evidence>
<dbReference type="CTD" id="361049"/>
<accession>D3ZX89</accession>
<dbReference type="Proteomes" id="UP000002494">
    <property type="component" value="Chromosome 15"/>
</dbReference>
<reference evidence="1" key="1">
    <citation type="submission" date="2024-01" db="EMBL/GenBank/DDBJ databases">
        <title>GRCr8: a new rat reference genome assembly contstructed from accurate long reads and long range scaffolding.</title>
        <authorList>
            <person name="Doris P.A."/>
            <person name="Kalbfleisch T."/>
            <person name="Li K."/>
            <person name="Howe K."/>
            <person name="Wood J."/>
        </authorList>
    </citation>
    <scope>NUCLEOTIDE SEQUENCE [LARGE SCALE GENOMIC DNA]</scope>
    <source>
        <strain evidence="1">Brown Norway</strain>
    </source>
</reference>
<dbReference type="RGD" id="1563302">
    <property type="gene designation" value="RGD1563302"/>
</dbReference>
<dbReference type="GeneTree" id="ENSGT00840000130852"/>
<dbReference type="PaxDb" id="10116-ENSRNOP00000056247"/>
<evidence type="ECO:0000313" key="2">
    <source>
        <dbReference type="Proteomes" id="UP000002494"/>
    </source>
</evidence>
<dbReference type="UCSC" id="RGD:1563302">
    <property type="organism name" value="rat"/>
</dbReference>